<organism evidence="2 3">
    <name type="scientific">Flaviramulus multivorans</name>
    <dbReference type="NCBI Taxonomy" id="1304750"/>
    <lineage>
        <taxon>Bacteria</taxon>
        <taxon>Pseudomonadati</taxon>
        <taxon>Bacteroidota</taxon>
        <taxon>Flavobacteriia</taxon>
        <taxon>Flavobacteriales</taxon>
        <taxon>Flavobacteriaceae</taxon>
        <taxon>Flaviramulus</taxon>
    </lineage>
</organism>
<comment type="caution">
    <text evidence="2">The sequence shown here is derived from an EMBL/GenBank/DDBJ whole genome shotgun (WGS) entry which is preliminary data.</text>
</comment>
<feature type="transmembrane region" description="Helical" evidence="1">
    <location>
        <begin position="117"/>
        <end position="135"/>
    </location>
</feature>
<proteinExistence type="predicted"/>
<gene>
    <name evidence="2" type="ORF">L3X39_08010</name>
</gene>
<feature type="transmembrane region" description="Helical" evidence="1">
    <location>
        <begin position="83"/>
        <end position="105"/>
    </location>
</feature>
<protein>
    <submittedName>
        <fullName evidence="2">Uncharacterized protein</fullName>
    </submittedName>
</protein>
<keyword evidence="3" id="KW-1185">Reference proteome</keyword>
<name>A0ABS9IIP8_9FLAO</name>
<feature type="transmembrane region" description="Helical" evidence="1">
    <location>
        <begin position="12"/>
        <end position="30"/>
    </location>
</feature>
<evidence type="ECO:0000256" key="1">
    <source>
        <dbReference type="SAM" id="Phobius"/>
    </source>
</evidence>
<sequence length="167" mass="19390">MKHRKLKKVFKIVLSVSSIVITGLMILGLYTSLSIRNSTLSYAFYVSLTYCFAGVLSIIYHFKTLKFYNKEQEKQHSIDLPIWVSNVIFSLLLIYFSISTGYSFYKINEEAISNATLVIYAFCLIFLLIGLCLIIEQRYLYLDIKKNKNQSRKDSIDDIKGHRDDEV</sequence>
<feature type="transmembrane region" description="Helical" evidence="1">
    <location>
        <begin position="42"/>
        <end position="62"/>
    </location>
</feature>
<accession>A0ABS9IIP8</accession>
<evidence type="ECO:0000313" key="3">
    <source>
        <dbReference type="Proteomes" id="UP001200022"/>
    </source>
</evidence>
<dbReference type="RefSeq" id="WP_237231255.1">
    <property type="nucleotide sequence ID" value="NZ_JAKKDV010000002.1"/>
</dbReference>
<keyword evidence="1" id="KW-0472">Membrane</keyword>
<dbReference type="Proteomes" id="UP001200022">
    <property type="component" value="Unassembled WGS sequence"/>
</dbReference>
<evidence type="ECO:0000313" key="2">
    <source>
        <dbReference type="EMBL" id="MCF7560579.1"/>
    </source>
</evidence>
<keyword evidence="1" id="KW-0812">Transmembrane</keyword>
<reference evidence="2 3" key="1">
    <citation type="submission" date="2022-01" db="EMBL/GenBank/DDBJ databases">
        <title>Draft genome sequence of Sabulilitoribacter multivorans KCTC 32326.</title>
        <authorList>
            <person name="Oh J.-S."/>
        </authorList>
    </citation>
    <scope>NUCLEOTIDE SEQUENCE [LARGE SCALE GENOMIC DNA]</scope>
    <source>
        <strain evidence="2 3">M-M16</strain>
    </source>
</reference>
<keyword evidence="1" id="KW-1133">Transmembrane helix</keyword>
<dbReference type="EMBL" id="JAKKDV010000002">
    <property type="protein sequence ID" value="MCF7560579.1"/>
    <property type="molecule type" value="Genomic_DNA"/>
</dbReference>